<name>A0ACC2TNU7_9FUNG</name>
<sequence>MKGSKAIGIDLGTTNSCVAVAIDNRVQVIPTESGSNTMPSLVSFDDEERLVGDGAKYQMNSNFSNTIYNIKRLMGYKSKRQKSQVDIKSLFYKIIETEEEVRVQVKYKGEVKSYTPEEISSMILGKLKARAETYLGVEVNDAVITVPAYFNTAQRQATRNAGMIAGLNVLKVISEPTAAAIGFGCEKDFKEETNVFVFDFGGGTFDASILLVQEGDFTVLATGGDSTLGGEDIDNLLVEHCCELFEAETGFDLSNNTRALRRLKSVCEKAKCALSHASKTKLDIQSLFDDKDLFISLTRSTFDEICQGLFKKTIAISQSVLKDAGMKAEDINEILLVGGSTRIPKVQAMIQKLFRKIPNGSINPDEAVAIGAAKQAASYKDPNNQNQVHLYDVLPLSIGTGIEGGKTFRHIAKNTPIPTKATTLFKTRTDDQERLCFKVYEGERAFCKDNTLLGSFTIDGLPPAKRGKAGADVTTEIDESGIIKINAVATNGLTGGVTIINNSNFGLSINEVTRMQEEAQKFEEEDQLTKQRVDSMLGLEDYAYELRDLAESGNLSKSSCNTLMTFFKSTIDWLKDNQSASKEIYTMLKQTLEEKVSRLS</sequence>
<accession>A0ACC2TNU7</accession>
<keyword evidence="2" id="KW-1185">Reference proteome</keyword>
<evidence type="ECO:0000313" key="2">
    <source>
        <dbReference type="Proteomes" id="UP001165960"/>
    </source>
</evidence>
<gene>
    <name evidence="1" type="primary">SSA2_14</name>
    <name evidence="1" type="ORF">DSO57_1028828</name>
</gene>
<protein>
    <submittedName>
        <fullName evidence="1">Hsp70 chaperone</fullName>
    </submittedName>
</protein>
<organism evidence="1 2">
    <name type="scientific">Entomophthora muscae</name>
    <dbReference type="NCBI Taxonomy" id="34485"/>
    <lineage>
        <taxon>Eukaryota</taxon>
        <taxon>Fungi</taxon>
        <taxon>Fungi incertae sedis</taxon>
        <taxon>Zoopagomycota</taxon>
        <taxon>Entomophthoromycotina</taxon>
        <taxon>Entomophthoromycetes</taxon>
        <taxon>Entomophthorales</taxon>
        <taxon>Entomophthoraceae</taxon>
        <taxon>Entomophthora</taxon>
    </lineage>
</organism>
<dbReference type="Proteomes" id="UP001165960">
    <property type="component" value="Unassembled WGS sequence"/>
</dbReference>
<evidence type="ECO:0000313" key="1">
    <source>
        <dbReference type="EMBL" id="KAJ9076170.1"/>
    </source>
</evidence>
<dbReference type="EMBL" id="QTSX02002315">
    <property type="protein sequence ID" value="KAJ9076170.1"/>
    <property type="molecule type" value="Genomic_DNA"/>
</dbReference>
<reference evidence="1" key="1">
    <citation type="submission" date="2022-04" db="EMBL/GenBank/DDBJ databases">
        <title>Genome of the entomopathogenic fungus Entomophthora muscae.</title>
        <authorList>
            <person name="Elya C."/>
            <person name="Lovett B.R."/>
            <person name="Lee E."/>
            <person name="Macias A.M."/>
            <person name="Hajek A.E."/>
            <person name="De Bivort B.L."/>
            <person name="Kasson M.T."/>
            <person name="De Fine Licht H.H."/>
            <person name="Stajich J.E."/>
        </authorList>
    </citation>
    <scope>NUCLEOTIDE SEQUENCE</scope>
    <source>
        <strain evidence="1">Berkeley</strain>
    </source>
</reference>
<comment type="caution">
    <text evidence="1">The sequence shown here is derived from an EMBL/GenBank/DDBJ whole genome shotgun (WGS) entry which is preliminary data.</text>
</comment>
<proteinExistence type="predicted"/>